<evidence type="ECO:0000313" key="2">
    <source>
        <dbReference type="Proteomes" id="UP000509594"/>
    </source>
</evidence>
<keyword evidence="2" id="KW-1185">Reference proteome</keyword>
<gene>
    <name evidence="1" type="ORF">HWN40_11660</name>
</gene>
<organism evidence="1 2">
    <name type="scientific">Methanolobus zinderi</name>
    <dbReference type="NCBI Taxonomy" id="536044"/>
    <lineage>
        <taxon>Archaea</taxon>
        <taxon>Methanobacteriati</taxon>
        <taxon>Methanobacteriota</taxon>
        <taxon>Stenosarchaea group</taxon>
        <taxon>Methanomicrobia</taxon>
        <taxon>Methanosarcinales</taxon>
        <taxon>Methanosarcinaceae</taxon>
        <taxon>Methanolobus</taxon>
    </lineage>
</organism>
<dbReference type="OrthoDB" id="7794at2157"/>
<name>A0A7D5E929_9EURY</name>
<dbReference type="EMBL" id="CP058215">
    <property type="protein sequence ID" value="QLC50839.1"/>
    <property type="molecule type" value="Genomic_DNA"/>
</dbReference>
<sequence>MATTIQISEELRAELANRKLFSRETYEEVIWDLLEDTKELSAETKREIKESREQIRAGKFSTLEEIRDELGL</sequence>
<dbReference type="GeneID" id="55822341"/>
<reference evidence="1 2" key="1">
    <citation type="submission" date="2020-06" db="EMBL/GenBank/DDBJ databases">
        <title>Methanolobus halotolerans sp. nov., isolated from a saline lake Tus in Siberia.</title>
        <authorList>
            <person name="Shen Y."/>
            <person name="Chen S.-C."/>
            <person name="Lai M.-C."/>
            <person name="Huang H.-H."/>
            <person name="Chiu H.-H."/>
            <person name="Tang S.-L."/>
            <person name="Rogozin D.Y."/>
            <person name="Degermendzhy A.G."/>
        </authorList>
    </citation>
    <scope>NUCLEOTIDE SEQUENCE [LARGE SCALE GENOMIC DNA]</scope>
    <source>
        <strain evidence="1 2">DSM 21339</strain>
    </source>
</reference>
<dbReference type="RefSeq" id="WP_176965894.1">
    <property type="nucleotide sequence ID" value="NZ_CP058215.1"/>
</dbReference>
<evidence type="ECO:0000313" key="1">
    <source>
        <dbReference type="EMBL" id="QLC50839.1"/>
    </source>
</evidence>
<dbReference type="AlphaFoldDB" id="A0A7D5E929"/>
<protein>
    <submittedName>
        <fullName evidence="1">Uncharacterized protein</fullName>
    </submittedName>
</protein>
<accession>A0A7D5E929</accession>
<proteinExistence type="predicted"/>
<dbReference type="Proteomes" id="UP000509594">
    <property type="component" value="Chromosome"/>
</dbReference>
<dbReference type="KEGG" id="mzi:HWN40_11660"/>